<feature type="signal peptide" evidence="2">
    <location>
        <begin position="1"/>
        <end position="31"/>
    </location>
</feature>
<evidence type="ECO:0000313" key="3">
    <source>
        <dbReference type="EMBL" id="TFF40625.1"/>
    </source>
</evidence>
<keyword evidence="4" id="KW-1185">Reference proteome</keyword>
<evidence type="ECO:0000313" key="4">
    <source>
        <dbReference type="Proteomes" id="UP000297540"/>
    </source>
</evidence>
<dbReference type="InterPro" id="IPR011964">
    <property type="entry name" value="YVTN_b-propeller_repeat"/>
</dbReference>
<dbReference type="InterPro" id="IPR011044">
    <property type="entry name" value="Quino_amine_DH_bsu"/>
</dbReference>
<evidence type="ECO:0000256" key="1">
    <source>
        <dbReference type="ARBA" id="ARBA00022801"/>
    </source>
</evidence>
<name>A0A4Y8SPG9_9SPHI</name>
<dbReference type="Gene3D" id="3.40.720.10">
    <property type="entry name" value="Alkaline Phosphatase, subunit A"/>
    <property type="match status" value="2"/>
</dbReference>
<dbReference type="InterPro" id="IPR015943">
    <property type="entry name" value="WD40/YVTN_repeat-like_dom_sf"/>
</dbReference>
<dbReference type="SUPFAM" id="SSF50969">
    <property type="entry name" value="YVTN repeat-like/Quinoprotein amine dehydrogenase"/>
    <property type="match status" value="1"/>
</dbReference>
<evidence type="ECO:0008006" key="5">
    <source>
        <dbReference type="Google" id="ProtNLM"/>
    </source>
</evidence>
<dbReference type="PANTHER" id="PTHR47197:SF3">
    <property type="entry name" value="DIHYDRO-HEME D1 DEHYDROGENASE"/>
    <property type="match status" value="1"/>
</dbReference>
<dbReference type="RefSeq" id="WP_133230174.1">
    <property type="nucleotide sequence ID" value="NZ_SOZE01000001.1"/>
</dbReference>
<dbReference type="GO" id="GO:0016788">
    <property type="term" value="F:hydrolase activity, acting on ester bonds"/>
    <property type="evidence" value="ECO:0007669"/>
    <property type="project" value="InterPro"/>
</dbReference>
<comment type="caution">
    <text evidence="3">The sequence shown here is derived from an EMBL/GenBank/DDBJ whole genome shotgun (WGS) entry which is preliminary data.</text>
</comment>
<accession>A0A4Y8SPG9</accession>
<sequence length="825" mass="90308">MCSFGHTAHLMKQKLIICIAATIAFAYSASAQTPGKIAKTGQVLLPNGWKLSPAGRSLPLGDLPLNMQLSSSGKYLAVTNNGQSTQSLQLIDPRSEKLLDEQVLGKSWYGIAFSRDEKKLYASGGNDNVILTFSITNNKLGNPDTIKLGAPWPKNKICPTGIAVNKANTRLYTVTKEDSTLYVINPVQGNILSKVKLSAEAYSCILSPDEKTLYISLWGGDRLAFYDIATQKLSTTPAGSHPNELLLNKKGSLLFVANANDNSVSIINTATHKTIETVSTALYPTKLTGSTTNGFALSANEKTLYIANADNNCLAVFDVSKPGSSQSRGFIPVGWYPTNVKMLGNKILVSNGKGFTSMANPNGPQPVKKVDNSGYQKGATNTKDQYIGGLFKGTLSFIDVPNELKMKAYTKQVYANTPFTDKIAATAKGQAGNPIPRKPGDKSPIKYVFYIIKENRTYDQVLGDMPAGNGDTSLCIFGQKITPNLHAIASQYALMDNFYVDAEVSADGHNWSTAAYGTDFVEKTWPTSYGGRGGNYDFEGSRKAAYPRDGFIWDYCKRAGVSYRTYGEFAEGGDKPKANLKALEGHFCLKFPDFDLSIQDVTREVIWEHDFDSLLTINKVPQFNSVRFGNDHTSGQRKGAYSPLAAVADNDQAVGRFLEHLSQSAIWKESVVFILEDDAQNGPDHIDAHRSPVFMVSPYAKRNAVIHNMYSTSGVLRTMELILGLPPMSQYDAAAMPLYECFTATPDLRPYTNQTALIDIDQRNVAINQSSIRSESFNLAEEDAAPDLDLNEVIWKFVKGETATMPAPKRSAFVIMQKKKKLDDD</sequence>
<keyword evidence="1" id="KW-0378">Hydrolase</keyword>
<dbReference type="SUPFAM" id="SSF53649">
    <property type="entry name" value="Alkaline phosphatase-like"/>
    <property type="match status" value="1"/>
</dbReference>
<proteinExistence type="predicted"/>
<dbReference type="InterPro" id="IPR017850">
    <property type="entry name" value="Alkaline_phosphatase_core_sf"/>
</dbReference>
<dbReference type="AlphaFoldDB" id="A0A4Y8SPG9"/>
<dbReference type="EMBL" id="SOZE01000001">
    <property type="protein sequence ID" value="TFF40625.1"/>
    <property type="molecule type" value="Genomic_DNA"/>
</dbReference>
<dbReference type="PANTHER" id="PTHR47197">
    <property type="entry name" value="PROTEIN NIRF"/>
    <property type="match status" value="1"/>
</dbReference>
<dbReference type="Pfam" id="PF04185">
    <property type="entry name" value="Phosphoesterase"/>
    <property type="match status" value="1"/>
</dbReference>
<dbReference type="OrthoDB" id="145213at2"/>
<dbReference type="Proteomes" id="UP000297540">
    <property type="component" value="Unassembled WGS sequence"/>
</dbReference>
<dbReference type="InterPro" id="IPR051200">
    <property type="entry name" value="Host-pathogen_enzymatic-act"/>
</dbReference>
<dbReference type="InterPro" id="IPR007312">
    <property type="entry name" value="Phosphoesterase"/>
</dbReference>
<reference evidence="3 4" key="1">
    <citation type="journal article" date="2017" name="Int. J. Syst. Evol. Microbiol.">
        <title>Mucilaginibacterpsychrotolerans sp. nov., isolated from peatlands.</title>
        <authorList>
            <person name="Deng Y."/>
            <person name="Shen L."/>
            <person name="Xu B."/>
            <person name="Liu Y."/>
            <person name="Gu Z."/>
            <person name="Liu H."/>
            <person name="Zhou Y."/>
        </authorList>
    </citation>
    <scope>NUCLEOTIDE SEQUENCE [LARGE SCALE GENOMIC DNA]</scope>
    <source>
        <strain evidence="3 4">NH7-4</strain>
    </source>
</reference>
<dbReference type="NCBIfam" id="TIGR02276">
    <property type="entry name" value="beta_rpt_yvtn"/>
    <property type="match status" value="1"/>
</dbReference>
<dbReference type="InterPro" id="IPR019405">
    <property type="entry name" value="Lactonase_7-beta_prop"/>
</dbReference>
<dbReference type="Pfam" id="PF10282">
    <property type="entry name" value="Lactonase"/>
    <property type="match status" value="1"/>
</dbReference>
<evidence type="ECO:0000256" key="2">
    <source>
        <dbReference type="SAM" id="SignalP"/>
    </source>
</evidence>
<dbReference type="Gene3D" id="2.130.10.10">
    <property type="entry name" value="YVTN repeat-like/Quinoprotein amine dehydrogenase"/>
    <property type="match status" value="2"/>
</dbReference>
<organism evidence="3 4">
    <name type="scientific">Mucilaginibacter psychrotolerans</name>
    <dbReference type="NCBI Taxonomy" id="1524096"/>
    <lineage>
        <taxon>Bacteria</taxon>
        <taxon>Pseudomonadati</taxon>
        <taxon>Bacteroidota</taxon>
        <taxon>Sphingobacteriia</taxon>
        <taxon>Sphingobacteriales</taxon>
        <taxon>Sphingobacteriaceae</taxon>
        <taxon>Mucilaginibacter</taxon>
    </lineage>
</organism>
<protein>
    <recommendedName>
        <fullName evidence="5">SMP-30/Gluconolactonase/LRE-like region domain-containing protein</fullName>
    </recommendedName>
</protein>
<gene>
    <name evidence="3" type="ORF">E2R66_00110</name>
</gene>
<keyword evidence="2" id="KW-0732">Signal</keyword>
<feature type="chain" id="PRO_5021342524" description="SMP-30/Gluconolactonase/LRE-like region domain-containing protein" evidence="2">
    <location>
        <begin position="32"/>
        <end position="825"/>
    </location>
</feature>